<comment type="caution">
    <text evidence="3">The sequence shown here is derived from an EMBL/GenBank/DDBJ whole genome shotgun (WGS) entry which is preliminary data.</text>
</comment>
<keyword evidence="2" id="KW-1133">Transmembrane helix</keyword>
<evidence type="ECO:0000256" key="1">
    <source>
        <dbReference type="SAM" id="MobiDB-lite"/>
    </source>
</evidence>
<gene>
    <name evidence="3" type="ORF">UPYG_G00325540</name>
</gene>
<accession>A0ABD0W5K0</accession>
<keyword evidence="4" id="KW-1185">Reference proteome</keyword>
<keyword evidence="2" id="KW-0472">Membrane</keyword>
<reference evidence="3 4" key="1">
    <citation type="submission" date="2024-06" db="EMBL/GenBank/DDBJ databases">
        <authorList>
            <person name="Pan Q."/>
            <person name="Wen M."/>
            <person name="Jouanno E."/>
            <person name="Zahm M."/>
            <person name="Klopp C."/>
            <person name="Cabau C."/>
            <person name="Louis A."/>
            <person name="Berthelot C."/>
            <person name="Parey E."/>
            <person name="Roest Crollius H."/>
            <person name="Montfort J."/>
            <person name="Robinson-Rechavi M."/>
            <person name="Bouchez O."/>
            <person name="Lampietro C."/>
            <person name="Lopez Roques C."/>
            <person name="Donnadieu C."/>
            <person name="Postlethwait J."/>
            <person name="Bobe J."/>
            <person name="Verreycken H."/>
            <person name="Guiguen Y."/>
        </authorList>
    </citation>
    <scope>NUCLEOTIDE SEQUENCE [LARGE SCALE GENOMIC DNA]</scope>
    <source>
        <strain evidence="3">Up_M1</strain>
        <tissue evidence="3">Testis</tissue>
    </source>
</reference>
<protein>
    <submittedName>
        <fullName evidence="3">Uncharacterized protein</fullName>
    </submittedName>
</protein>
<dbReference type="AlphaFoldDB" id="A0ABD0W5K0"/>
<evidence type="ECO:0000313" key="3">
    <source>
        <dbReference type="EMBL" id="KAL0964553.1"/>
    </source>
</evidence>
<dbReference type="EMBL" id="JAGEUA010000010">
    <property type="protein sequence ID" value="KAL0964553.1"/>
    <property type="molecule type" value="Genomic_DNA"/>
</dbReference>
<feature type="transmembrane region" description="Helical" evidence="2">
    <location>
        <begin position="6"/>
        <end position="28"/>
    </location>
</feature>
<feature type="region of interest" description="Disordered" evidence="1">
    <location>
        <begin position="76"/>
        <end position="108"/>
    </location>
</feature>
<proteinExistence type="predicted"/>
<name>A0ABD0W5K0_UMBPY</name>
<sequence>MQPRSGPVVCLAIPLTSFFILFAAYIVYGGINHGLGHISSVHPVLDSCQLNTRASKIQGAKRIDRLWDMYLDEPCERPSPSSIQGVAELPTRQRPVGREEKQFSSPAL</sequence>
<evidence type="ECO:0000256" key="2">
    <source>
        <dbReference type="SAM" id="Phobius"/>
    </source>
</evidence>
<organism evidence="3 4">
    <name type="scientific">Umbra pygmaea</name>
    <name type="common">Eastern mudminnow</name>
    <dbReference type="NCBI Taxonomy" id="75934"/>
    <lineage>
        <taxon>Eukaryota</taxon>
        <taxon>Metazoa</taxon>
        <taxon>Chordata</taxon>
        <taxon>Craniata</taxon>
        <taxon>Vertebrata</taxon>
        <taxon>Euteleostomi</taxon>
        <taxon>Actinopterygii</taxon>
        <taxon>Neopterygii</taxon>
        <taxon>Teleostei</taxon>
        <taxon>Protacanthopterygii</taxon>
        <taxon>Esociformes</taxon>
        <taxon>Umbridae</taxon>
        <taxon>Umbra</taxon>
    </lineage>
</organism>
<keyword evidence="2" id="KW-0812">Transmembrane</keyword>
<evidence type="ECO:0000313" key="4">
    <source>
        <dbReference type="Proteomes" id="UP001557470"/>
    </source>
</evidence>
<dbReference type="Proteomes" id="UP001557470">
    <property type="component" value="Unassembled WGS sequence"/>
</dbReference>